<dbReference type="RefSeq" id="WP_386801699.1">
    <property type="nucleotide sequence ID" value="NZ_JBHTMU010000005.1"/>
</dbReference>
<dbReference type="InterPro" id="IPR003593">
    <property type="entry name" value="AAA+_ATPase"/>
</dbReference>
<dbReference type="SUPFAM" id="SSF52540">
    <property type="entry name" value="P-loop containing nucleoside triphosphate hydrolases"/>
    <property type="match status" value="1"/>
</dbReference>
<evidence type="ECO:0000256" key="3">
    <source>
        <dbReference type="ARBA" id="ARBA00022741"/>
    </source>
</evidence>
<protein>
    <submittedName>
        <fullName evidence="10">ATP-binding cassette domain-containing protein</fullName>
    </submittedName>
</protein>
<keyword evidence="3" id="KW-0547">Nucleotide-binding</keyword>
<dbReference type="InterPro" id="IPR039421">
    <property type="entry name" value="Type_1_exporter"/>
</dbReference>
<dbReference type="Gene3D" id="3.40.50.300">
    <property type="entry name" value="P-loop containing nucleotide triphosphate hydrolases"/>
    <property type="match status" value="1"/>
</dbReference>
<feature type="transmembrane region" description="Helical" evidence="7">
    <location>
        <begin position="286"/>
        <end position="309"/>
    </location>
</feature>
<comment type="subcellular location">
    <subcellularLocation>
        <location evidence="1">Cell membrane</location>
        <topology evidence="1">Multi-pass membrane protein</topology>
    </subcellularLocation>
</comment>
<evidence type="ECO:0000259" key="8">
    <source>
        <dbReference type="PROSITE" id="PS50893"/>
    </source>
</evidence>
<dbReference type="PROSITE" id="PS50893">
    <property type="entry name" value="ABC_TRANSPORTER_2"/>
    <property type="match status" value="1"/>
</dbReference>
<dbReference type="InterPro" id="IPR011527">
    <property type="entry name" value="ABC1_TM_dom"/>
</dbReference>
<comment type="caution">
    <text evidence="10">The sequence shown here is derived from an EMBL/GenBank/DDBJ whole genome shotgun (WGS) entry which is preliminary data.</text>
</comment>
<evidence type="ECO:0000256" key="4">
    <source>
        <dbReference type="ARBA" id="ARBA00022840"/>
    </source>
</evidence>
<dbReference type="SMART" id="SM00382">
    <property type="entry name" value="AAA"/>
    <property type="match status" value="1"/>
</dbReference>
<dbReference type="Proteomes" id="UP001597135">
    <property type="component" value="Unassembled WGS sequence"/>
</dbReference>
<feature type="transmembrane region" description="Helical" evidence="7">
    <location>
        <begin position="214"/>
        <end position="234"/>
    </location>
</feature>
<feature type="domain" description="ABC transmembrane type-1" evidence="9">
    <location>
        <begin position="180"/>
        <end position="458"/>
    </location>
</feature>
<reference evidence="11" key="1">
    <citation type="journal article" date="2019" name="Int. J. Syst. Evol. Microbiol.">
        <title>The Global Catalogue of Microorganisms (GCM) 10K type strain sequencing project: providing services to taxonomists for standard genome sequencing and annotation.</title>
        <authorList>
            <consortium name="The Broad Institute Genomics Platform"/>
            <consortium name="The Broad Institute Genome Sequencing Center for Infectious Disease"/>
            <person name="Wu L."/>
            <person name="Ma J."/>
        </authorList>
    </citation>
    <scope>NUCLEOTIDE SEQUENCE [LARGE SCALE GENOMIC DNA]</scope>
    <source>
        <strain evidence="11">CCUG 62953</strain>
    </source>
</reference>
<dbReference type="Pfam" id="PF00005">
    <property type="entry name" value="ABC_tran"/>
    <property type="match status" value="1"/>
</dbReference>
<dbReference type="PROSITE" id="PS50929">
    <property type="entry name" value="ABC_TM1F"/>
    <property type="match status" value="1"/>
</dbReference>
<accession>A0ABW3ZFM3</accession>
<evidence type="ECO:0000256" key="6">
    <source>
        <dbReference type="ARBA" id="ARBA00023136"/>
    </source>
</evidence>
<evidence type="ECO:0000256" key="5">
    <source>
        <dbReference type="ARBA" id="ARBA00022989"/>
    </source>
</evidence>
<dbReference type="SUPFAM" id="SSF90123">
    <property type="entry name" value="ABC transporter transmembrane region"/>
    <property type="match status" value="1"/>
</dbReference>
<dbReference type="GO" id="GO:0005524">
    <property type="term" value="F:ATP binding"/>
    <property type="evidence" value="ECO:0007669"/>
    <property type="project" value="UniProtKB-KW"/>
</dbReference>
<keyword evidence="2 7" id="KW-0812">Transmembrane</keyword>
<dbReference type="Pfam" id="PF00664">
    <property type="entry name" value="ABC_membrane"/>
    <property type="match status" value="1"/>
</dbReference>
<feature type="transmembrane region" description="Helical" evidence="7">
    <location>
        <begin position="180"/>
        <end position="202"/>
    </location>
</feature>
<dbReference type="InterPro" id="IPR027417">
    <property type="entry name" value="P-loop_NTPase"/>
</dbReference>
<evidence type="ECO:0000256" key="7">
    <source>
        <dbReference type="SAM" id="Phobius"/>
    </source>
</evidence>
<gene>
    <name evidence="10" type="ORF">ACFQ4E_04290</name>
</gene>
<evidence type="ECO:0000256" key="2">
    <source>
        <dbReference type="ARBA" id="ARBA00022692"/>
    </source>
</evidence>
<keyword evidence="6 7" id="KW-0472">Membrane</keyword>
<dbReference type="EMBL" id="JBHTMU010000005">
    <property type="protein sequence ID" value="MFD1341632.1"/>
    <property type="molecule type" value="Genomic_DNA"/>
</dbReference>
<keyword evidence="4 10" id="KW-0067">ATP-binding</keyword>
<name>A0ABW3ZFM3_9RHOB</name>
<feature type="transmembrane region" description="Helical" evidence="7">
    <location>
        <begin position="411"/>
        <end position="438"/>
    </location>
</feature>
<evidence type="ECO:0000313" key="10">
    <source>
        <dbReference type="EMBL" id="MFD1341632.1"/>
    </source>
</evidence>
<keyword evidence="11" id="KW-1185">Reference proteome</keyword>
<dbReference type="Gene3D" id="1.20.1560.10">
    <property type="entry name" value="ABC transporter type 1, transmembrane domain"/>
    <property type="match status" value="1"/>
</dbReference>
<sequence length="725" mass="77317">MIALAQTAGRSILGAILGKGGADDGGQIALADADACAEAIRRLARRRGLEPVLSDIRDAVGRERSAADAALAGARAAGLIATKHRAAPGDVELPALAVLKSGEITLVLGVEGDEIIAVDPQTAGEPTSIEREVFLEYFSGLWVQGEPPIANIAEKLTSSARDAHWFWGLFARFRKPLSEVAIGSFVANILAVSTALFALQVYDRVIPHQSEATLWVLAAGAMAALIFEGALKLARGRLLDGTGRQLEAAAQRHLMARLAGMRSDIAAKSPARLFAAMRDFGSVREFFTASTVGALADLPFLAIFLVLIAVIAGPVVWLVLAGAALMILPGLLMQRRMVRMTEDMQGASVRQSRLLQEVVGDLDTLKTQRGEARMERLWAELTAVQALKSSDQRRLAAALTVWAQGVQQATYIGAVIAGTYLVFSGSFTVGAIIATGILTSRTLAPLTQLTGILARWSNVKTALDALDEIADAPQDRDAARTYLRRPNLDGRFELRGVTFRYREGAPALDLTALAIPAGQRVAVLGANGSGKSTFLKVLSGLYPQESGRLLLDGVEMAQIDPRDLRRGIGYLGQDVRLFSGSLRENLTLANPDTDDARLYEALDFAGLGQFVKAHPEGLDLVIGDGGAGLSVGQRQSVGWARLWLQDPAVCLLDEPTAALDQTLEKTLVSRLETWLDGRTAIIATHRVPILSLVERTVILSGGKLAVDGPKREVLDHLARAANGEG</sequence>
<organism evidence="10 11">
    <name type="scientific">Litorisediminicola beolgyonensis</name>
    <dbReference type="NCBI Taxonomy" id="1173614"/>
    <lineage>
        <taxon>Bacteria</taxon>
        <taxon>Pseudomonadati</taxon>
        <taxon>Pseudomonadota</taxon>
        <taxon>Alphaproteobacteria</taxon>
        <taxon>Rhodobacterales</taxon>
        <taxon>Paracoccaceae</taxon>
        <taxon>Litorisediminicola</taxon>
    </lineage>
</organism>
<evidence type="ECO:0000259" key="9">
    <source>
        <dbReference type="PROSITE" id="PS50929"/>
    </source>
</evidence>
<keyword evidence="5 7" id="KW-1133">Transmembrane helix</keyword>
<evidence type="ECO:0000256" key="1">
    <source>
        <dbReference type="ARBA" id="ARBA00004651"/>
    </source>
</evidence>
<dbReference type="InterPro" id="IPR036640">
    <property type="entry name" value="ABC1_TM_sf"/>
</dbReference>
<feature type="domain" description="ABC transporter" evidence="8">
    <location>
        <begin position="492"/>
        <end position="725"/>
    </location>
</feature>
<dbReference type="PANTHER" id="PTHR43394">
    <property type="entry name" value="ATP-DEPENDENT PERMEASE MDL1, MITOCHONDRIAL"/>
    <property type="match status" value="1"/>
</dbReference>
<dbReference type="InterPro" id="IPR003439">
    <property type="entry name" value="ABC_transporter-like_ATP-bd"/>
</dbReference>
<feature type="transmembrane region" description="Helical" evidence="7">
    <location>
        <begin position="315"/>
        <end position="333"/>
    </location>
</feature>
<evidence type="ECO:0000313" key="11">
    <source>
        <dbReference type="Proteomes" id="UP001597135"/>
    </source>
</evidence>
<proteinExistence type="predicted"/>
<dbReference type="PANTHER" id="PTHR43394:SF1">
    <property type="entry name" value="ATP-BINDING CASSETTE SUB-FAMILY B MEMBER 10, MITOCHONDRIAL"/>
    <property type="match status" value="1"/>
</dbReference>